<dbReference type="InterPro" id="IPR022775">
    <property type="entry name" value="AP_mu_sigma_su"/>
</dbReference>
<evidence type="ECO:0000256" key="2">
    <source>
        <dbReference type="ARBA" id="ARBA00006972"/>
    </source>
</evidence>
<proteinExistence type="inferred from homology"/>
<evidence type="ECO:0000259" key="7">
    <source>
        <dbReference type="Pfam" id="PF01217"/>
    </source>
</evidence>
<evidence type="ECO:0000313" key="8">
    <source>
        <dbReference type="Proteomes" id="UP000694844"/>
    </source>
</evidence>
<evidence type="ECO:0000313" key="9">
    <source>
        <dbReference type="RefSeq" id="XP_022330323.1"/>
    </source>
</evidence>
<dbReference type="Pfam" id="PF01217">
    <property type="entry name" value="Clat_adaptor_s"/>
    <property type="match status" value="1"/>
</dbReference>
<gene>
    <name evidence="9" type="primary">LOC111128770</name>
</gene>
<dbReference type="OrthoDB" id="371463at2759"/>
<organism evidence="8 9">
    <name type="scientific">Crassostrea virginica</name>
    <name type="common">Eastern oyster</name>
    <dbReference type="NCBI Taxonomy" id="6565"/>
    <lineage>
        <taxon>Eukaryota</taxon>
        <taxon>Metazoa</taxon>
        <taxon>Spiralia</taxon>
        <taxon>Lophotrochozoa</taxon>
        <taxon>Mollusca</taxon>
        <taxon>Bivalvia</taxon>
        <taxon>Autobranchia</taxon>
        <taxon>Pteriomorphia</taxon>
        <taxon>Ostreida</taxon>
        <taxon>Ostreoidea</taxon>
        <taxon>Ostreidae</taxon>
        <taxon>Crassostrea</taxon>
    </lineage>
</organism>
<dbReference type="GO" id="GO:0016192">
    <property type="term" value="P:vesicle-mediated transport"/>
    <property type="evidence" value="ECO:0007669"/>
    <property type="project" value="InterPro"/>
</dbReference>
<dbReference type="GO" id="GO:0006886">
    <property type="term" value="P:intracellular protein transport"/>
    <property type="evidence" value="ECO:0007669"/>
    <property type="project" value="UniProtKB-UniRule"/>
</dbReference>
<dbReference type="Gene3D" id="3.30.450.60">
    <property type="match status" value="1"/>
</dbReference>
<dbReference type="GO" id="GO:0030117">
    <property type="term" value="C:membrane coat"/>
    <property type="evidence" value="ECO:0007669"/>
    <property type="project" value="InterPro"/>
</dbReference>
<dbReference type="PIRSF" id="PIRSF015588">
    <property type="entry name" value="AP_complex_sigma"/>
    <property type="match status" value="1"/>
</dbReference>
<keyword evidence="3 6" id="KW-0813">Transport</keyword>
<evidence type="ECO:0000256" key="4">
    <source>
        <dbReference type="ARBA" id="ARBA00022927"/>
    </source>
</evidence>
<dbReference type="InterPro" id="IPR000804">
    <property type="entry name" value="Clathrin_sm-chain_CS"/>
</dbReference>
<dbReference type="GO" id="GO:0012505">
    <property type="term" value="C:endomembrane system"/>
    <property type="evidence" value="ECO:0007669"/>
    <property type="project" value="UniProtKB-SubCell"/>
</dbReference>
<accession>A0A8B8DRN5</accession>
<dbReference type="InterPro" id="IPR011012">
    <property type="entry name" value="Longin-like_dom_sf"/>
</dbReference>
<evidence type="ECO:0000256" key="6">
    <source>
        <dbReference type="PIRNR" id="PIRNR015588"/>
    </source>
</evidence>
<name>A0A8B8DRN5_CRAVI</name>
<comment type="subcellular location">
    <subcellularLocation>
        <location evidence="1">Endomembrane system</location>
    </subcellularLocation>
</comment>
<dbReference type="Proteomes" id="UP000694844">
    <property type="component" value="Chromosome 4"/>
</dbReference>
<keyword evidence="4 6" id="KW-0653">Protein transport</keyword>
<evidence type="ECO:0000256" key="1">
    <source>
        <dbReference type="ARBA" id="ARBA00004308"/>
    </source>
</evidence>
<keyword evidence="5 6" id="KW-0472">Membrane</keyword>
<dbReference type="KEGG" id="cvn:111128770"/>
<reference evidence="9" key="1">
    <citation type="submission" date="2025-08" db="UniProtKB">
        <authorList>
            <consortium name="RefSeq"/>
        </authorList>
    </citation>
    <scope>IDENTIFICATION</scope>
    <source>
        <tissue evidence="9">Whole sample</tissue>
    </source>
</reference>
<keyword evidence="8" id="KW-1185">Reference proteome</keyword>
<dbReference type="InterPro" id="IPR016635">
    <property type="entry name" value="AP_complex_ssu"/>
</dbReference>
<dbReference type="RefSeq" id="XP_022330323.1">
    <property type="nucleotide sequence ID" value="XM_022474615.1"/>
</dbReference>
<protein>
    <recommendedName>
        <fullName evidence="6">AP complex subunit sigma</fullName>
    </recommendedName>
</protein>
<evidence type="ECO:0000256" key="5">
    <source>
        <dbReference type="ARBA" id="ARBA00023136"/>
    </source>
</evidence>
<evidence type="ECO:0000256" key="3">
    <source>
        <dbReference type="ARBA" id="ARBA00022448"/>
    </source>
</evidence>
<dbReference type="GeneID" id="111128770"/>
<dbReference type="AlphaFoldDB" id="A0A8B8DRN5"/>
<sequence length="139" mass="15947">MIHFLMIVSSAGKPRISRFFSHQTEQIKTQTAVINLCQRDGKKEGFVSYKDMTVVYKLYSSLYFLAGVSQDENELAVFELFQNLVETLNTYFGKVTEVDILFNMDRVYMIIDEMIIDGHIAETCSNRTLVPILLMDAAK</sequence>
<comment type="similarity">
    <text evidence="2 6">Belongs to the adaptor complexes small subunit family.</text>
</comment>
<feature type="domain" description="AP complex mu/sigma subunit" evidence="7">
    <location>
        <begin position="1"/>
        <end position="137"/>
    </location>
</feature>
<dbReference type="SUPFAM" id="SSF64356">
    <property type="entry name" value="SNARE-like"/>
    <property type="match status" value="1"/>
</dbReference>
<dbReference type="PROSITE" id="PS00989">
    <property type="entry name" value="CLAT_ADAPTOR_S"/>
    <property type="match status" value="1"/>
</dbReference>
<dbReference type="PANTHER" id="PTHR11753">
    <property type="entry name" value="ADAPTOR COMPLEXES SMALL SUBUNIT FAMILY"/>
    <property type="match status" value="1"/>
</dbReference>